<proteinExistence type="predicted"/>
<name>A0A6C0M0T1_9ZZZZ</name>
<reference evidence="1" key="1">
    <citation type="journal article" date="2020" name="Nature">
        <title>Giant virus diversity and host interactions through global metagenomics.</title>
        <authorList>
            <person name="Schulz F."/>
            <person name="Roux S."/>
            <person name="Paez-Espino D."/>
            <person name="Jungbluth S."/>
            <person name="Walsh D.A."/>
            <person name="Denef V.J."/>
            <person name="McMahon K.D."/>
            <person name="Konstantinidis K.T."/>
            <person name="Eloe-Fadrosh E.A."/>
            <person name="Kyrpides N.C."/>
            <person name="Woyke T."/>
        </authorList>
    </citation>
    <scope>NUCLEOTIDE SEQUENCE</scope>
    <source>
        <strain evidence="1">GVMAG-S-1035085-51</strain>
    </source>
</reference>
<protein>
    <recommendedName>
        <fullName evidence="2">Restriction endonuclease type IV Mrr domain-containing protein</fullName>
    </recommendedName>
</protein>
<accession>A0A6C0M0T1</accession>
<dbReference type="AlphaFoldDB" id="A0A6C0M0T1"/>
<dbReference type="EMBL" id="MN740615">
    <property type="protein sequence ID" value="QHU35908.1"/>
    <property type="molecule type" value="Genomic_DNA"/>
</dbReference>
<sequence length="135" mass="15957">MHIDDGKLLEVRLYDKLSELFQEIYMENELRNTYGWHASGVDHLIVINDMLIPIQTKYRASRRHENAGINNFLKSVKYISEKMNKEIWFGLWVSRIAPFTDNQDLMKTHKIECVNHYDGIDNLVDLTVKFIQSNI</sequence>
<organism evidence="1">
    <name type="scientific">viral metagenome</name>
    <dbReference type="NCBI Taxonomy" id="1070528"/>
    <lineage>
        <taxon>unclassified sequences</taxon>
        <taxon>metagenomes</taxon>
        <taxon>organismal metagenomes</taxon>
    </lineage>
</organism>
<evidence type="ECO:0000313" key="1">
    <source>
        <dbReference type="EMBL" id="QHU35908.1"/>
    </source>
</evidence>
<evidence type="ECO:0008006" key="2">
    <source>
        <dbReference type="Google" id="ProtNLM"/>
    </source>
</evidence>